<protein>
    <recommendedName>
        <fullName evidence="5">2-succinylbenzoate--CoA ligase</fullName>
        <ecNumber evidence="5">6.2.1.26</ecNumber>
    </recommendedName>
    <alternativeName>
        <fullName evidence="5">o-succinylbenzoyl-CoA synthetase</fullName>
        <shortName evidence="5">OSB-CoA synthetase</shortName>
    </alternativeName>
</protein>
<dbReference type="PANTHER" id="PTHR43201">
    <property type="entry name" value="ACYL-COA SYNTHETASE"/>
    <property type="match status" value="1"/>
</dbReference>
<proteinExistence type="inferred from homology"/>
<comment type="similarity">
    <text evidence="5">Belongs to the ATP-dependent AMP-binding enzyme family. MenE subfamily.</text>
</comment>
<dbReference type="InterPro" id="IPR025110">
    <property type="entry name" value="AMP-bd_C"/>
</dbReference>
<dbReference type="NCBIfam" id="NF002966">
    <property type="entry name" value="PRK03640.1"/>
    <property type="match status" value="1"/>
</dbReference>
<evidence type="ECO:0000313" key="8">
    <source>
        <dbReference type="EMBL" id="TGB11651.1"/>
    </source>
</evidence>
<dbReference type="RefSeq" id="WP_122481262.1">
    <property type="nucleotide sequence ID" value="NZ_PUXG01000020.1"/>
</dbReference>
<feature type="domain" description="AMP-binding enzyme C-terminal" evidence="7">
    <location>
        <begin position="387"/>
        <end position="460"/>
    </location>
</feature>
<dbReference type="Pfam" id="PF13193">
    <property type="entry name" value="AMP-binding_C"/>
    <property type="match status" value="1"/>
</dbReference>
<accession>A0AAX2SRL2</accession>
<evidence type="ECO:0000256" key="2">
    <source>
        <dbReference type="ARBA" id="ARBA00022598"/>
    </source>
</evidence>
<dbReference type="GeneID" id="77191046"/>
<dbReference type="GO" id="GO:0031956">
    <property type="term" value="F:medium-chain fatty acid-CoA ligase activity"/>
    <property type="evidence" value="ECO:0007669"/>
    <property type="project" value="TreeGrafter"/>
</dbReference>
<feature type="domain" description="AMP-dependent synthetase/ligase" evidence="6">
    <location>
        <begin position="9"/>
        <end position="337"/>
    </location>
</feature>
<dbReference type="HAMAP" id="MF_00731">
    <property type="entry name" value="MenE"/>
    <property type="match status" value="1"/>
</dbReference>
<gene>
    <name evidence="5 8" type="primary">menE</name>
    <name evidence="8" type="ORF">E5F87_03550</name>
</gene>
<dbReference type="InterPro" id="IPR045851">
    <property type="entry name" value="AMP-bd_C_sf"/>
</dbReference>
<comment type="function">
    <text evidence="5">Converts 2-succinylbenzoate (OSB) to 2-succinylbenzoyl-CoA (OSB-CoA).</text>
</comment>
<dbReference type="GO" id="GO:0009234">
    <property type="term" value="P:menaquinone biosynthetic process"/>
    <property type="evidence" value="ECO:0007669"/>
    <property type="project" value="UniProtKB-UniRule"/>
</dbReference>
<dbReference type="InterPro" id="IPR010192">
    <property type="entry name" value="MenE"/>
</dbReference>
<comment type="caution">
    <text evidence="8">The sequence shown here is derived from an EMBL/GenBank/DDBJ whole genome shotgun (WGS) entry which is preliminary data.</text>
</comment>
<dbReference type="SUPFAM" id="SSF56801">
    <property type="entry name" value="Acetyl-CoA synthetase-like"/>
    <property type="match status" value="1"/>
</dbReference>
<evidence type="ECO:0000259" key="6">
    <source>
        <dbReference type="Pfam" id="PF00501"/>
    </source>
</evidence>
<dbReference type="EMBL" id="SRKR01000005">
    <property type="protein sequence ID" value="TGB11651.1"/>
    <property type="molecule type" value="Genomic_DNA"/>
</dbReference>
<reference evidence="8" key="2">
    <citation type="submission" date="2019-04" db="EMBL/GenBank/DDBJ databases">
        <authorList>
            <person name="Bisanz J.E."/>
            <person name="Chagwedera N.D."/>
            <person name="Chawla A."/>
            <person name="Turnbaugh P.J."/>
        </authorList>
    </citation>
    <scope>NUCLEOTIDE SEQUENCE</scope>
    <source>
        <strain evidence="8">I8-5</strain>
    </source>
</reference>
<dbReference type="InterPro" id="IPR020845">
    <property type="entry name" value="AMP-binding_CS"/>
</dbReference>
<dbReference type="NCBIfam" id="TIGR01923">
    <property type="entry name" value="menE"/>
    <property type="match status" value="1"/>
</dbReference>
<keyword evidence="1 5" id="KW-0474">Menaquinone biosynthesis</keyword>
<dbReference type="GO" id="GO:0006631">
    <property type="term" value="P:fatty acid metabolic process"/>
    <property type="evidence" value="ECO:0007669"/>
    <property type="project" value="TreeGrafter"/>
</dbReference>
<dbReference type="Gene3D" id="3.30.300.30">
    <property type="match status" value="1"/>
</dbReference>
<dbReference type="Proteomes" id="UP000297521">
    <property type="component" value="Unassembled WGS sequence"/>
</dbReference>
<comment type="catalytic activity">
    <reaction evidence="5">
        <text>2-succinylbenzoate + ATP + CoA = 2-succinylbenzoyl-CoA + AMP + diphosphate</text>
        <dbReference type="Rhea" id="RHEA:17009"/>
        <dbReference type="ChEBI" id="CHEBI:18325"/>
        <dbReference type="ChEBI" id="CHEBI:30616"/>
        <dbReference type="ChEBI" id="CHEBI:33019"/>
        <dbReference type="ChEBI" id="CHEBI:57287"/>
        <dbReference type="ChEBI" id="CHEBI:57364"/>
        <dbReference type="ChEBI" id="CHEBI:456215"/>
        <dbReference type="EC" id="6.2.1.26"/>
    </reaction>
</comment>
<evidence type="ECO:0000256" key="4">
    <source>
        <dbReference type="ARBA" id="ARBA00022840"/>
    </source>
</evidence>
<evidence type="ECO:0000256" key="3">
    <source>
        <dbReference type="ARBA" id="ARBA00022741"/>
    </source>
</evidence>
<sequence length="473" mass="53102">METQNWLLKQAATQPNQLAIDDGNERLSFAELKKQVEVLVGKIDHLNPGSRVGLLATNTLMSYKLALAIMCSGRTIVWLNWRLAGEELERQIKDSGLQLCLVENSLWRSGMTNPFKSYSAFLITNADPGELIPVFKSDWVASIMYTSGTTGKPKGVLQTFGNHFYSAVSSALNLGLLPADKWLCVAPIFHISGFSIIMRGLIYGMTVRLVEKFRAEEIERILANETVTIMSVVPFMLKKLIQQQNKTNTHYNSAFRCMLLGGGTIDREMLEICLQRSIPVVQCYGMTETCSQIVALRSADALLKLGSVGQPLFSTQLKLSKDGEILLKTPALTPGYLNLPDKLPSKMIDGWYRTGDIGHLDKEGYLYIDGRADEMLISGGENIFPQEVEQVYQRYPQINEIAVVGQNDSVWGQVPVAFVVSDRRLSTTKLMNYGYEHLARYKVPQHYIFVSELPKNASGKIRRFMLREKLNNQ</sequence>
<dbReference type="GO" id="GO:0005524">
    <property type="term" value="F:ATP binding"/>
    <property type="evidence" value="ECO:0007669"/>
    <property type="project" value="UniProtKB-KW"/>
</dbReference>
<organism evidence="8 9">
    <name type="scientific">Limosilactobacillus reuteri</name>
    <name type="common">Lactobacillus reuteri</name>
    <dbReference type="NCBI Taxonomy" id="1598"/>
    <lineage>
        <taxon>Bacteria</taxon>
        <taxon>Bacillati</taxon>
        <taxon>Bacillota</taxon>
        <taxon>Bacilli</taxon>
        <taxon>Lactobacillales</taxon>
        <taxon>Lactobacillaceae</taxon>
        <taxon>Limosilactobacillus</taxon>
    </lineage>
</organism>
<evidence type="ECO:0000256" key="1">
    <source>
        <dbReference type="ARBA" id="ARBA00022428"/>
    </source>
</evidence>
<keyword evidence="4 5" id="KW-0067">ATP-binding</keyword>
<dbReference type="EC" id="6.2.1.26" evidence="5"/>
<dbReference type="Gene3D" id="3.40.50.12780">
    <property type="entry name" value="N-terminal domain of ligase-like"/>
    <property type="match status" value="1"/>
</dbReference>
<keyword evidence="3 5" id="KW-0547">Nucleotide-binding</keyword>
<evidence type="ECO:0000259" key="7">
    <source>
        <dbReference type="Pfam" id="PF13193"/>
    </source>
</evidence>
<evidence type="ECO:0000313" key="9">
    <source>
        <dbReference type="Proteomes" id="UP000297521"/>
    </source>
</evidence>
<dbReference type="PANTHER" id="PTHR43201:SF5">
    <property type="entry name" value="MEDIUM-CHAIN ACYL-COA LIGASE ACSF2, MITOCHONDRIAL"/>
    <property type="match status" value="1"/>
</dbReference>
<reference evidence="8" key="1">
    <citation type="journal article" date="2019" name="Cell Metab.">
        <title>Nutrient sensing in CD11c cells alters the gut microbiome to regulate food intake and body mass.</title>
        <authorList>
            <person name="Chagwedera N.D."/>
            <person name="Ang Q.Y."/>
            <person name="Bisanz J.E."/>
            <person name="Leong Y.A."/>
            <person name="Ganeshan K."/>
            <person name="Cai J."/>
            <person name="Patterson A.D."/>
            <person name="Turnbaugh P.J."/>
            <person name="Chawla A."/>
        </authorList>
    </citation>
    <scope>NUCLEOTIDE SEQUENCE</scope>
    <source>
        <strain evidence="8">I8-5</strain>
    </source>
</reference>
<dbReference type="InterPro" id="IPR000873">
    <property type="entry name" value="AMP-dep_synth/lig_dom"/>
</dbReference>
<dbReference type="InterPro" id="IPR042099">
    <property type="entry name" value="ANL_N_sf"/>
</dbReference>
<name>A0AAX2SRL2_LIMRT</name>
<dbReference type="PROSITE" id="PS00455">
    <property type="entry name" value="AMP_BINDING"/>
    <property type="match status" value="1"/>
</dbReference>
<comment type="pathway">
    <text evidence="5">Quinol/quinone metabolism; menaquinone biosynthesis.</text>
</comment>
<dbReference type="Pfam" id="PF00501">
    <property type="entry name" value="AMP-binding"/>
    <property type="match status" value="1"/>
</dbReference>
<dbReference type="GO" id="GO:0008756">
    <property type="term" value="F:o-succinylbenzoate-CoA ligase activity"/>
    <property type="evidence" value="ECO:0007669"/>
    <property type="project" value="UniProtKB-UniRule"/>
</dbReference>
<comment type="pathway">
    <text evidence="5">Quinol/quinone metabolism; 1,4-dihydroxy-2-naphthoate biosynthesis; 1,4-dihydroxy-2-naphthoate from chorismate: step 5/7.</text>
</comment>
<dbReference type="AlphaFoldDB" id="A0AAX2SRL2"/>
<keyword evidence="2 5" id="KW-0436">Ligase</keyword>
<evidence type="ECO:0000256" key="5">
    <source>
        <dbReference type="HAMAP-Rule" id="MF_00731"/>
    </source>
</evidence>